<evidence type="ECO:0000256" key="13">
    <source>
        <dbReference type="RuleBase" id="RU000304"/>
    </source>
</evidence>
<dbReference type="PROSITE" id="PS00107">
    <property type="entry name" value="PROTEIN_KINASE_ATP"/>
    <property type="match status" value="1"/>
</dbReference>
<dbReference type="EMBL" id="ML119648">
    <property type="protein sequence ID" value="RPA86901.1"/>
    <property type="molecule type" value="Genomic_DNA"/>
</dbReference>
<comment type="similarity">
    <text evidence="1">Belongs to the protein kinase superfamily. CAMK Ser/Thr protein kinase family. CaMK subfamily.</text>
</comment>
<evidence type="ECO:0000256" key="6">
    <source>
        <dbReference type="ARBA" id="ARBA00022741"/>
    </source>
</evidence>
<keyword evidence="9" id="KW-0112">Calmodulin-binding</keyword>
<dbReference type="AlphaFoldDB" id="A0A3N4IRQ4"/>
<dbReference type="STRING" id="1160509.A0A3N4IRQ4"/>
<dbReference type="Pfam" id="PF00069">
    <property type="entry name" value="Pkinase"/>
    <property type="match status" value="1"/>
</dbReference>
<dbReference type="PROSITE" id="PS00108">
    <property type="entry name" value="PROTEIN_KINASE_ST"/>
    <property type="match status" value="1"/>
</dbReference>
<evidence type="ECO:0000256" key="2">
    <source>
        <dbReference type="ARBA" id="ARBA00012434"/>
    </source>
</evidence>
<keyword evidence="7 15" id="KW-0418">Kinase</keyword>
<keyword evidence="8 12" id="KW-0067">ATP-binding</keyword>
<comment type="catalytic activity">
    <reaction evidence="11">
        <text>L-seryl-[protein] + ATP = O-phospho-L-seryl-[protein] + ADP + H(+)</text>
        <dbReference type="Rhea" id="RHEA:17989"/>
        <dbReference type="Rhea" id="RHEA-COMP:9863"/>
        <dbReference type="Rhea" id="RHEA-COMP:11604"/>
        <dbReference type="ChEBI" id="CHEBI:15378"/>
        <dbReference type="ChEBI" id="CHEBI:29999"/>
        <dbReference type="ChEBI" id="CHEBI:30616"/>
        <dbReference type="ChEBI" id="CHEBI:83421"/>
        <dbReference type="ChEBI" id="CHEBI:456216"/>
        <dbReference type="EC" id="2.7.11.17"/>
    </reaction>
</comment>
<dbReference type="FunFam" id="3.30.200.20:FF:000278">
    <property type="entry name" value="Calcium/calmodulin-dependent protein kinase II"/>
    <property type="match status" value="1"/>
</dbReference>
<dbReference type="Proteomes" id="UP000275078">
    <property type="component" value="Unassembled WGS sequence"/>
</dbReference>
<dbReference type="GO" id="GO:0004683">
    <property type="term" value="F:calcium/calmodulin-dependent protein kinase activity"/>
    <property type="evidence" value="ECO:0007669"/>
    <property type="project" value="UniProtKB-EC"/>
</dbReference>
<evidence type="ECO:0000259" key="14">
    <source>
        <dbReference type="PROSITE" id="PS50011"/>
    </source>
</evidence>
<evidence type="ECO:0000256" key="4">
    <source>
        <dbReference type="ARBA" id="ARBA00022553"/>
    </source>
</evidence>
<dbReference type="OrthoDB" id="40902at2759"/>
<dbReference type="FunFam" id="1.10.510.10:FF:000449">
    <property type="entry name" value="Calcium/calmodulin-dependent protein kinase"/>
    <property type="match status" value="1"/>
</dbReference>
<keyword evidence="6 12" id="KW-0547">Nucleotide-binding</keyword>
<evidence type="ECO:0000256" key="7">
    <source>
        <dbReference type="ARBA" id="ARBA00022777"/>
    </source>
</evidence>
<keyword evidence="4" id="KW-0597">Phosphoprotein</keyword>
<evidence type="ECO:0000256" key="10">
    <source>
        <dbReference type="ARBA" id="ARBA00047307"/>
    </source>
</evidence>
<evidence type="ECO:0000256" key="5">
    <source>
        <dbReference type="ARBA" id="ARBA00022679"/>
    </source>
</evidence>
<evidence type="ECO:0000256" key="9">
    <source>
        <dbReference type="ARBA" id="ARBA00022860"/>
    </source>
</evidence>
<dbReference type="InterPro" id="IPR017441">
    <property type="entry name" value="Protein_kinase_ATP_BS"/>
</dbReference>
<protein>
    <recommendedName>
        <fullName evidence="2">calcium/calmodulin-dependent protein kinase</fullName>
        <ecNumber evidence="2">2.7.11.17</ecNumber>
    </recommendedName>
</protein>
<dbReference type="GO" id="GO:0005516">
    <property type="term" value="F:calmodulin binding"/>
    <property type="evidence" value="ECO:0007669"/>
    <property type="project" value="UniProtKB-KW"/>
</dbReference>
<dbReference type="InterPro" id="IPR008271">
    <property type="entry name" value="Ser/Thr_kinase_AS"/>
</dbReference>
<sequence>MKRLLKCLPSSVTSYLSRFTGQPPTYEKKQNYRMGRTLGAGTYGIVREADGPNGEKVAIKIILKKNVRGNEQMVYDELDLLQRLNHPNIVRFVDWFESRDKYYIVTQLCLGGELFDRICEQGKFTEKDASQVVRQVLEAVDYLHAQNIVHRDLKPENLLYLTKSRDSHLVLADFGIAKMLDSPTEVLNTMAGSFGYAAPEVMMKSGHGKAVDIWSLGVITYTLLCGYSPFRSETIPDLIEECRTGNIIFHERYWKDVSRDAKDFIGELLQPRPEDRPTSTEALKHSWLKGQTASDKDLLPEIRSYLAKARLRRGVEMVKLSNRIAALKMAEDEDDSTVPKDAGAAAQEATMGKKTVTGASRLSRAARSAIFREVVLAKVREIKENEEKEKKMAEHNA</sequence>
<evidence type="ECO:0000256" key="11">
    <source>
        <dbReference type="ARBA" id="ARBA00047430"/>
    </source>
</evidence>
<feature type="binding site" evidence="12">
    <location>
        <position position="64"/>
    </location>
    <ligand>
        <name>ATP</name>
        <dbReference type="ChEBI" id="CHEBI:30616"/>
    </ligand>
</feature>
<dbReference type="SUPFAM" id="SSF56112">
    <property type="entry name" value="Protein kinase-like (PK-like)"/>
    <property type="match status" value="1"/>
</dbReference>
<keyword evidence="16" id="KW-1185">Reference proteome</keyword>
<organism evidence="15 16">
    <name type="scientific">Ascobolus immersus RN42</name>
    <dbReference type="NCBI Taxonomy" id="1160509"/>
    <lineage>
        <taxon>Eukaryota</taxon>
        <taxon>Fungi</taxon>
        <taxon>Dikarya</taxon>
        <taxon>Ascomycota</taxon>
        <taxon>Pezizomycotina</taxon>
        <taxon>Pezizomycetes</taxon>
        <taxon>Pezizales</taxon>
        <taxon>Ascobolaceae</taxon>
        <taxon>Ascobolus</taxon>
    </lineage>
</organism>
<gene>
    <name evidence="15" type="ORF">BJ508DRAFT_316940</name>
</gene>
<dbReference type="SMART" id="SM00220">
    <property type="entry name" value="S_TKc"/>
    <property type="match status" value="1"/>
</dbReference>
<keyword evidence="5" id="KW-0808">Transferase</keyword>
<dbReference type="InterPro" id="IPR011009">
    <property type="entry name" value="Kinase-like_dom_sf"/>
</dbReference>
<dbReference type="EC" id="2.7.11.17" evidence="2"/>
<dbReference type="PROSITE" id="PS50011">
    <property type="entry name" value="PROTEIN_KINASE_DOM"/>
    <property type="match status" value="1"/>
</dbReference>
<evidence type="ECO:0000313" key="15">
    <source>
        <dbReference type="EMBL" id="RPA86901.1"/>
    </source>
</evidence>
<evidence type="ECO:0000256" key="3">
    <source>
        <dbReference type="ARBA" id="ARBA00022527"/>
    </source>
</evidence>
<evidence type="ECO:0000313" key="16">
    <source>
        <dbReference type="Proteomes" id="UP000275078"/>
    </source>
</evidence>
<proteinExistence type="inferred from homology"/>
<dbReference type="InterPro" id="IPR000719">
    <property type="entry name" value="Prot_kinase_dom"/>
</dbReference>
<dbReference type="PANTHER" id="PTHR24347">
    <property type="entry name" value="SERINE/THREONINE-PROTEIN KINASE"/>
    <property type="match status" value="1"/>
</dbReference>
<evidence type="ECO:0000256" key="12">
    <source>
        <dbReference type="PROSITE-ProRule" id="PRU10141"/>
    </source>
</evidence>
<comment type="catalytic activity">
    <reaction evidence="10">
        <text>L-threonyl-[protein] + ATP = O-phospho-L-threonyl-[protein] + ADP + H(+)</text>
        <dbReference type="Rhea" id="RHEA:46608"/>
        <dbReference type="Rhea" id="RHEA-COMP:11060"/>
        <dbReference type="Rhea" id="RHEA-COMP:11605"/>
        <dbReference type="ChEBI" id="CHEBI:15378"/>
        <dbReference type="ChEBI" id="CHEBI:30013"/>
        <dbReference type="ChEBI" id="CHEBI:30616"/>
        <dbReference type="ChEBI" id="CHEBI:61977"/>
        <dbReference type="ChEBI" id="CHEBI:456216"/>
        <dbReference type="EC" id="2.7.11.17"/>
    </reaction>
</comment>
<dbReference type="CDD" id="cd05117">
    <property type="entry name" value="STKc_CAMK"/>
    <property type="match status" value="1"/>
</dbReference>
<keyword evidence="3 13" id="KW-0723">Serine/threonine-protein kinase</keyword>
<name>A0A3N4IRQ4_ASCIM</name>
<evidence type="ECO:0000256" key="8">
    <source>
        <dbReference type="ARBA" id="ARBA00022840"/>
    </source>
</evidence>
<evidence type="ECO:0000256" key="1">
    <source>
        <dbReference type="ARBA" id="ARBA00005354"/>
    </source>
</evidence>
<feature type="domain" description="Protein kinase" evidence="14">
    <location>
        <begin position="32"/>
        <end position="288"/>
    </location>
</feature>
<reference evidence="15 16" key="1">
    <citation type="journal article" date="2018" name="Nat. Ecol. Evol.">
        <title>Pezizomycetes genomes reveal the molecular basis of ectomycorrhizal truffle lifestyle.</title>
        <authorList>
            <person name="Murat C."/>
            <person name="Payen T."/>
            <person name="Noel B."/>
            <person name="Kuo A."/>
            <person name="Morin E."/>
            <person name="Chen J."/>
            <person name="Kohler A."/>
            <person name="Krizsan K."/>
            <person name="Balestrini R."/>
            <person name="Da Silva C."/>
            <person name="Montanini B."/>
            <person name="Hainaut M."/>
            <person name="Levati E."/>
            <person name="Barry K.W."/>
            <person name="Belfiori B."/>
            <person name="Cichocki N."/>
            <person name="Clum A."/>
            <person name="Dockter R.B."/>
            <person name="Fauchery L."/>
            <person name="Guy J."/>
            <person name="Iotti M."/>
            <person name="Le Tacon F."/>
            <person name="Lindquist E.A."/>
            <person name="Lipzen A."/>
            <person name="Malagnac F."/>
            <person name="Mello A."/>
            <person name="Molinier V."/>
            <person name="Miyauchi S."/>
            <person name="Poulain J."/>
            <person name="Riccioni C."/>
            <person name="Rubini A."/>
            <person name="Sitrit Y."/>
            <person name="Splivallo R."/>
            <person name="Traeger S."/>
            <person name="Wang M."/>
            <person name="Zifcakova L."/>
            <person name="Wipf D."/>
            <person name="Zambonelli A."/>
            <person name="Paolocci F."/>
            <person name="Nowrousian M."/>
            <person name="Ottonello S."/>
            <person name="Baldrian P."/>
            <person name="Spatafora J.W."/>
            <person name="Henrissat B."/>
            <person name="Nagy L.G."/>
            <person name="Aury J.M."/>
            <person name="Wincker P."/>
            <person name="Grigoriev I.V."/>
            <person name="Bonfante P."/>
            <person name="Martin F.M."/>
        </authorList>
    </citation>
    <scope>NUCLEOTIDE SEQUENCE [LARGE SCALE GENOMIC DNA]</scope>
    <source>
        <strain evidence="15 16">RN42</strain>
    </source>
</reference>
<dbReference type="GO" id="GO:0005524">
    <property type="term" value="F:ATP binding"/>
    <property type="evidence" value="ECO:0007669"/>
    <property type="project" value="UniProtKB-UniRule"/>
</dbReference>
<dbReference type="Gene3D" id="1.10.510.10">
    <property type="entry name" value="Transferase(Phosphotransferase) domain 1"/>
    <property type="match status" value="1"/>
</dbReference>
<accession>A0A3N4IRQ4</accession>
<dbReference type="Gene3D" id="3.30.200.20">
    <property type="entry name" value="Phosphorylase Kinase, domain 1"/>
    <property type="match status" value="1"/>
</dbReference>